<gene>
    <name evidence="1" type="ORF">NCTC10975_03571</name>
</gene>
<dbReference type="RefSeq" id="WP_151253023.1">
    <property type="nucleotide sequence ID" value="NZ_CAXOHV010000005.1"/>
</dbReference>
<sequence length="233" mass="26561">MNNNNDELNNALYRVALVLDKGLESTRELAAGYVETMGLGFDRSVRNLSYFFDGYEDVYENIKYEDDRFFLMVKETFKGNNPIRAIIIRYLEHLFTNLNDDEMNNLKTLLRGVFLTSGALVTTGGVRVYIVTAASELIYNTVLRNAIAHKLIRGGGNIAMAFVGGYGIIEMASQAKERLRYSNPTLYYDLVLMNLEMGYFIVEPNISKWLYMIGSEKKSVDEVYRAINGLIYN</sequence>
<dbReference type="EMBL" id="UAUE01000026">
    <property type="protein sequence ID" value="SPZ00396.1"/>
    <property type="molecule type" value="Genomic_DNA"/>
</dbReference>
<name>A0A2X2C4C0_PROMI</name>
<dbReference type="AlphaFoldDB" id="A0A2X2C4C0"/>
<accession>A0A2X2C4C0</accession>
<evidence type="ECO:0000313" key="1">
    <source>
        <dbReference type="EMBL" id="SPZ00396.1"/>
    </source>
</evidence>
<reference evidence="1 2" key="1">
    <citation type="submission" date="2018-06" db="EMBL/GenBank/DDBJ databases">
        <authorList>
            <consortium name="Pathogen Informatics"/>
            <person name="Doyle S."/>
        </authorList>
    </citation>
    <scope>NUCLEOTIDE SEQUENCE [LARGE SCALE GENOMIC DNA]</scope>
    <source>
        <strain evidence="1 2">NCTC10975</strain>
    </source>
</reference>
<proteinExistence type="predicted"/>
<organism evidence="1 2">
    <name type="scientific">Proteus mirabilis</name>
    <dbReference type="NCBI Taxonomy" id="584"/>
    <lineage>
        <taxon>Bacteria</taxon>
        <taxon>Pseudomonadati</taxon>
        <taxon>Pseudomonadota</taxon>
        <taxon>Gammaproteobacteria</taxon>
        <taxon>Enterobacterales</taxon>
        <taxon>Morganellaceae</taxon>
        <taxon>Proteus</taxon>
    </lineage>
</organism>
<protein>
    <submittedName>
        <fullName evidence="1">Uncharacterized protein</fullName>
    </submittedName>
</protein>
<dbReference type="Proteomes" id="UP000251485">
    <property type="component" value="Unassembled WGS sequence"/>
</dbReference>
<evidence type="ECO:0000313" key="2">
    <source>
        <dbReference type="Proteomes" id="UP000251485"/>
    </source>
</evidence>